<dbReference type="PANTHER" id="PTHR23502">
    <property type="entry name" value="MAJOR FACILITATOR SUPERFAMILY"/>
    <property type="match status" value="1"/>
</dbReference>
<keyword evidence="3 7" id="KW-0812">Transmembrane</keyword>
<dbReference type="SUPFAM" id="SSF103473">
    <property type="entry name" value="MFS general substrate transporter"/>
    <property type="match status" value="1"/>
</dbReference>
<proteinExistence type="inferred from homology"/>
<keyword evidence="10" id="KW-1185">Reference proteome</keyword>
<dbReference type="CDD" id="cd17323">
    <property type="entry name" value="MFS_Tpo1_MDR_like"/>
    <property type="match status" value="1"/>
</dbReference>
<feature type="transmembrane region" description="Helical" evidence="7">
    <location>
        <begin position="465"/>
        <end position="487"/>
    </location>
</feature>
<feature type="domain" description="Major facilitator superfamily (MFS) profile" evidence="8">
    <location>
        <begin position="85"/>
        <end position="515"/>
    </location>
</feature>
<protein>
    <submittedName>
        <fullName evidence="9">Major facilitator superfamily protein</fullName>
    </submittedName>
</protein>
<organism evidence="9 10">
    <name type="scientific">Botryosphaeria dothidea</name>
    <dbReference type="NCBI Taxonomy" id="55169"/>
    <lineage>
        <taxon>Eukaryota</taxon>
        <taxon>Fungi</taxon>
        <taxon>Dikarya</taxon>
        <taxon>Ascomycota</taxon>
        <taxon>Pezizomycotina</taxon>
        <taxon>Dothideomycetes</taxon>
        <taxon>Dothideomycetes incertae sedis</taxon>
        <taxon>Botryosphaeriales</taxon>
        <taxon>Botryosphaeriaceae</taxon>
        <taxon>Botryosphaeria</taxon>
    </lineage>
</organism>
<dbReference type="EMBL" id="WWBZ02000022">
    <property type="protein sequence ID" value="KAF4308248.1"/>
    <property type="molecule type" value="Genomic_DNA"/>
</dbReference>
<evidence type="ECO:0000256" key="6">
    <source>
        <dbReference type="SAM" id="MobiDB-lite"/>
    </source>
</evidence>
<evidence type="ECO:0000313" key="10">
    <source>
        <dbReference type="Proteomes" id="UP000572817"/>
    </source>
</evidence>
<dbReference type="AlphaFoldDB" id="A0A8H4N5S0"/>
<feature type="transmembrane region" description="Helical" evidence="7">
    <location>
        <begin position="152"/>
        <end position="171"/>
    </location>
</feature>
<dbReference type="InterPro" id="IPR011701">
    <property type="entry name" value="MFS"/>
</dbReference>
<feature type="transmembrane region" description="Helical" evidence="7">
    <location>
        <begin position="86"/>
        <end position="107"/>
    </location>
</feature>
<gene>
    <name evidence="9" type="ORF">GTA08_BOTSDO04486</name>
</gene>
<comment type="subcellular location">
    <subcellularLocation>
        <location evidence="1">Membrane</location>
        <topology evidence="1">Multi-pass membrane protein</topology>
    </subcellularLocation>
</comment>
<dbReference type="Gene3D" id="1.20.1250.20">
    <property type="entry name" value="MFS general substrate transporter like domains"/>
    <property type="match status" value="1"/>
</dbReference>
<feature type="transmembrane region" description="Helical" evidence="7">
    <location>
        <begin position="493"/>
        <end position="512"/>
    </location>
</feature>
<feature type="transmembrane region" description="Helical" evidence="7">
    <location>
        <begin position="210"/>
        <end position="228"/>
    </location>
</feature>
<reference evidence="9" key="1">
    <citation type="submission" date="2020-04" db="EMBL/GenBank/DDBJ databases">
        <title>Genome Assembly and Annotation of Botryosphaeria dothidea sdau 11-99, a Latent Pathogen of Apple Fruit Ring Rot in China.</title>
        <authorList>
            <person name="Yu C."/>
            <person name="Diao Y."/>
            <person name="Lu Q."/>
            <person name="Zhao J."/>
            <person name="Cui S."/>
            <person name="Peng C."/>
            <person name="He B."/>
            <person name="Liu H."/>
        </authorList>
    </citation>
    <scope>NUCLEOTIDE SEQUENCE [LARGE SCALE GENOMIC DNA]</scope>
    <source>
        <strain evidence="9">Sdau11-99</strain>
    </source>
</reference>
<dbReference type="OrthoDB" id="5296287at2759"/>
<keyword evidence="4 7" id="KW-1133">Transmembrane helix</keyword>
<dbReference type="GO" id="GO:0022857">
    <property type="term" value="F:transmembrane transporter activity"/>
    <property type="evidence" value="ECO:0007669"/>
    <property type="project" value="InterPro"/>
</dbReference>
<dbReference type="InterPro" id="IPR036259">
    <property type="entry name" value="MFS_trans_sf"/>
</dbReference>
<dbReference type="PANTHER" id="PTHR23502:SF68">
    <property type="entry name" value="MULTIDRUG TRANSPORTER, PUTATIVE (AFU_ORTHOLOGUE AFUA_3G01120)-RELATED"/>
    <property type="match status" value="1"/>
</dbReference>
<feature type="transmembrane region" description="Helical" evidence="7">
    <location>
        <begin position="354"/>
        <end position="373"/>
    </location>
</feature>
<evidence type="ECO:0000256" key="3">
    <source>
        <dbReference type="ARBA" id="ARBA00022692"/>
    </source>
</evidence>
<feature type="transmembrane region" description="Helical" evidence="7">
    <location>
        <begin position="119"/>
        <end position="140"/>
    </location>
</feature>
<dbReference type="InterPro" id="IPR020846">
    <property type="entry name" value="MFS_dom"/>
</dbReference>
<dbReference type="GO" id="GO:0016020">
    <property type="term" value="C:membrane"/>
    <property type="evidence" value="ECO:0007669"/>
    <property type="project" value="UniProtKB-SubCell"/>
</dbReference>
<comment type="caution">
    <text evidence="9">The sequence shown here is derived from an EMBL/GenBank/DDBJ whole genome shotgun (WGS) entry which is preliminary data.</text>
</comment>
<feature type="transmembrane region" description="Helical" evidence="7">
    <location>
        <begin position="421"/>
        <end position="444"/>
    </location>
</feature>
<feature type="region of interest" description="Disordered" evidence="6">
    <location>
        <begin position="1"/>
        <end position="65"/>
    </location>
</feature>
<evidence type="ECO:0000313" key="9">
    <source>
        <dbReference type="EMBL" id="KAF4308248.1"/>
    </source>
</evidence>
<name>A0A8H4N5S0_9PEZI</name>
<dbReference type="Pfam" id="PF07690">
    <property type="entry name" value="MFS_1"/>
    <property type="match status" value="1"/>
</dbReference>
<evidence type="ECO:0000256" key="5">
    <source>
        <dbReference type="ARBA" id="ARBA00023136"/>
    </source>
</evidence>
<feature type="transmembrane region" description="Helical" evidence="7">
    <location>
        <begin position="394"/>
        <end position="415"/>
    </location>
</feature>
<feature type="transmembrane region" description="Helical" evidence="7">
    <location>
        <begin position="310"/>
        <end position="334"/>
    </location>
</feature>
<feature type="transmembrane region" description="Helical" evidence="7">
    <location>
        <begin position="240"/>
        <end position="260"/>
    </location>
</feature>
<evidence type="ECO:0000256" key="4">
    <source>
        <dbReference type="ARBA" id="ARBA00022989"/>
    </source>
</evidence>
<feature type="transmembrane region" description="Helical" evidence="7">
    <location>
        <begin position="177"/>
        <end position="198"/>
    </location>
</feature>
<accession>A0A8H4N5S0</accession>
<keyword evidence="5 7" id="KW-0472">Membrane</keyword>
<evidence type="ECO:0000256" key="2">
    <source>
        <dbReference type="ARBA" id="ARBA00008335"/>
    </source>
</evidence>
<dbReference type="FunFam" id="1.20.1250.20:FF:000011">
    <property type="entry name" value="MFS multidrug transporter, putative"/>
    <property type="match status" value="1"/>
</dbReference>
<sequence>MTSSVPPETPESLKPSGDLEAGIVEQISTNSSASGNASDEQGTVREKDEEAPPAPQSDDPFIVDWEPADDPINPTKWSNSRKWTTIGVLSFITFLTPLASSMFAPGVPLVMRDFKNDSQLLATFVVAVFVLGFAFGPLFLAPLSEIYGRNPVYHVCNVFFTIFSVGCALSQNMGMLVAFRFLSGLAGVAVVTCGSGSISDMLPAEQRGAAMALWSMGPLFGPVIGPIAGGYLTEAEGWRWVFWIITIVSGAITVVAWFVLKETYHPVLLERKAARLREETGNPAYRSKFATDESTKQMFERALVRPLKMLFLSPIINLMCLYIAIAYGIMYILFTTFTFVFEDQYGFNTSSAGLTYIGSGVGSLLGLLAVGSLSDRILKRKIAAGLAIRPEDRLPLILTVPAGLSLPVGLFLYGWTADKKVHWIAPMIGTSISGFGMICILICIQTYLVDAFTKHAASVNAANAVLRSLLGAMLPLCGLDMYTALGLGWGNTLLGFLALILAPVPWLFYFYGERIRTNPKWQRQF</sequence>
<dbReference type="Proteomes" id="UP000572817">
    <property type="component" value="Unassembled WGS sequence"/>
</dbReference>
<evidence type="ECO:0000259" key="8">
    <source>
        <dbReference type="PROSITE" id="PS50850"/>
    </source>
</evidence>
<evidence type="ECO:0000256" key="7">
    <source>
        <dbReference type="SAM" id="Phobius"/>
    </source>
</evidence>
<comment type="similarity">
    <text evidence="2">Belongs to the major facilitator superfamily.</text>
</comment>
<evidence type="ECO:0000256" key="1">
    <source>
        <dbReference type="ARBA" id="ARBA00004141"/>
    </source>
</evidence>
<dbReference type="PROSITE" id="PS50850">
    <property type="entry name" value="MFS"/>
    <property type="match status" value="1"/>
</dbReference>
<feature type="compositionally biased region" description="Polar residues" evidence="6">
    <location>
        <begin position="26"/>
        <end position="41"/>
    </location>
</feature>